<feature type="transmembrane region" description="Helical" evidence="6">
    <location>
        <begin position="227"/>
        <end position="245"/>
    </location>
</feature>
<accession>A0A485LQM1</accession>
<protein>
    <submittedName>
        <fullName evidence="8">Aste57867_24485 protein</fullName>
    </submittedName>
</protein>
<dbReference type="AlphaFoldDB" id="A0A485LQM1"/>
<dbReference type="OrthoDB" id="408493at2759"/>
<evidence type="ECO:0000313" key="8">
    <source>
        <dbReference type="EMBL" id="VFU01124.1"/>
    </source>
</evidence>
<dbReference type="SUPFAM" id="SSF103481">
    <property type="entry name" value="Multidrug resistance efflux transporter EmrE"/>
    <property type="match status" value="1"/>
</dbReference>
<dbReference type="InterPro" id="IPR037185">
    <property type="entry name" value="EmrE-like"/>
</dbReference>
<dbReference type="EMBL" id="VJMH01007404">
    <property type="protein sequence ID" value="KAF0683451.1"/>
    <property type="molecule type" value="Genomic_DNA"/>
</dbReference>
<dbReference type="Proteomes" id="UP000332933">
    <property type="component" value="Unassembled WGS sequence"/>
</dbReference>
<proteinExistence type="predicted"/>
<keyword evidence="4 6" id="KW-0472">Membrane</keyword>
<evidence type="ECO:0000256" key="4">
    <source>
        <dbReference type="ARBA" id="ARBA00023136"/>
    </source>
</evidence>
<name>A0A485LQM1_9STRA</name>
<evidence type="ECO:0000313" key="9">
    <source>
        <dbReference type="Proteomes" id="UP000332933"/>
    </source>
</evidence>
<dbReference type="PANTHER" id="PTHR10231">
    <property type="entry name" value="NUCLEOTIDE-SUGAR TRANSMEMBRANE TRANSPORTER"/>
    <property type="match status" value="1"/>
</dbReference>
<keyword evidence="3 6" id="KW-1133">Transmembrane helix</keyword>
<dbReference type="Pfam" id="PF04142">
    <property type="entry name" value="Nuc_sug_transp"/>
    <property type="match status" value="1"/>
</dbReference>
<feature type="transmembrane region" description="Helical" evidence="6">
    <location>
        <begin position="296"/>
        <end position="319"/>
    </location>
</feature>
<feature type="transmembrane region" description="Helical" evidence="6">
    <location>
        <begin position="354"/>
        <end position="373"/>
    </location>
</feature>
<reference evidence="7" key="2">
    <citation type="submission" date="2019-06" db="EMBL/GenBank/DDBJ databases">
        <title>Genomics analysis of Aphanomyces spp. identifies a new class of oomycete effector associated with host adaptation.</title>
        <authorList>
            <person name="Gaulin E."/>
        </authorList>
    </citation>
    <scope>NUCLEOTIDE SEQUENCE</scope>
    <source>
        <strain evidence="7">CBS 578.67</strain>
    </source>
</reference>
<organism evidence="8 9">
    <name type="scientific">Aphanomyces stellatus</name>
    <dbReference type="NCBI Taxonomy" id="120398"/>
    <lineage>
        <taxon>Eukaryota</taxon>
        <taxon>Sar</taxon>
        <taxon>Stramenopiles</taxon>
        <taxon>Oomycota</taxon>
        <taxon>Saprolegniomycetes</taxon>
        <taxon>Saprolegniales</taxon>
        <taxon>Verrucalvaceae</taxon>
        <taxon>Aphanomyces</taxon>
    </lineage>
</organism>
<keyword evidence="9" id="KW-1185">Reference proteome</keyword>
<evidence type="ECO:0000256" key="3">
    <source>
        <dbReference type="ARBA" id="ARBA00022989"/>
    </source>
</evidence>
<gene>
    <name evidence="8" type="primary">Aste57867_24485</name>
    <name evidence="7" type="ORF">As57867_024408</name>
    <name evidence="8" type="ORF">ASTE57867_24485</name>
</gene>
<dbReference type="EMBL" id="CAADRA010007430">
    <property type="protein sequence ID" value="VFU01124.1"/>
    <property type="molecule type" value="Genomic_DNA"/>
</dbReference>
<feature type="transmembrane region" description="Helical" evidence="6">
    <location>
        <begin position="188"/>
        <end position="207"/>
    </location>
</feature>
<feature type="transmembrane region" description="Helical" evidence="6">
    <location>
        <begin position="331"/>
        <end position="348"/>
    </location>
</feature>
<dbReference type="GO" id="GO:0015165">
    <property type="term" value="F:pyrimidine nucleotide-sugar transmembrane transporter activity"/>
    <property type="evidence" value="ECO:0007669"/>
    <property type="project" value="InterPro"/>
</dbReference>
<evidence type="ECO:0000256" key="2">
    <source>
        <dbReference type="ARBA" id="ARBA00022692"/>
    </source>
</evidence>
<comment type="subcellular location">
    <subcellularLocation>
        <location evidence="1">Membrane</location>
        <topology evidence="1">Multi-pass membrane protein</topology>
    </subcellularLocation>
</comment>
<evidence type="ECO:0000256" key="5">
    <source>
        <dbReference type="SAM" id="MobiDB-lite"/>
    </source>
</evidence>
<sequence>MSRSTAGTSAGTPRNQCDHLSKTTDADADLTAPLLDHSYSIMADAPSSSDGIQDVSKVDDEAYTLKAITFLVLLTCQIGIQPALMKWYAKDATNISLRIVVVSLLKIAISLAPLLVHGDWRPELKQWSVRVALRTTALPALIYTVQDYLIQTSIVVLDGVTFNVLNQTKIIWTAVFVYLMLGKKQSTIQVLALVVLVASAVVIAATHGSSSRHDLSTHADDLLRAAGLTRAMLAAVLSALAGTIIQRALQKEARNANVVTIELSVINIFCCFWSYSASEVFLAVEDDSEAAPISMWQGWTVMTFVTLLVQALGGVLVGFVIKYSGNVKKSFAVVGGLLFTAVLESVVNKTEFGLSGYVATILVTLSTVLYTQYPSVATVEAVSPLKKAKDDDVAADSSDVDDISKVKRLLSPV</sequence>
<dbReference type="GO" id="GO:0000139">
    <property type="term" value="C:Golgi membrane"/>
    <property type="evidence" value="ECO:0007669"/>
    <property type="project" value="InterPro"/>
</dbReference>
<evidence type="ECO:0000313" key="7">
    <source>
        <dbReference type="EMBL" id="KAF0683451.1"/>
    </source>
</evidence>
<evidence type="ECO:0000256" key="6">
    <source>
        <dbReference type="SAM" id="Phobius"/>
    </source>
</evidence>
<feature type="compositionally biased region" description="Polar residues" evidence="5">
    <location>
        <begin position="1"/>
        <end position="15"/>
    </location>
</feature>
<feature type="transmembrane region" description="Helical" evidence="6">
    <location>
        <begin position="95"/>
        <end position="115"/>
    </location>
</feature>
<feature type="region of interest" description="Disordered" evidence="5">
    <location>
        <begin position="1"/>
        <end position="22"/>
    </location>
</feature>
<evidence type="ECO:0000256" key="1">
    <source>
        <dbReference type="ARBA" id="ARBA00004141"/>
    </source>
</evidence>
<dbReference type="InterPro" id="IPR007271">
    <property type="entry name" value="Nuc_sug_transpt"/>
</dbReference>
<feature type="transmembrane region" description="Helical" evidence="6">
    <location>
        <begin position="257"/>
        <end position="276"/>
    </location>
</feature>
<keyword evidence="2 6" id="KW-0812">Transmembrane</keyword>
<reference evidence="8 9" key="1">
    <citation type="submission" date="2019-03" db="EMBL/GenBank/DDBJ databases">
        <authorList>
            <person name="Gaulin E."/>
            <person name="Dumas B."/>
        </authorList>
    </citation>
    <scope>NUCLEOTIDE SEQUENCE [LARGE SCALE GENOMIC DNA]</scope>
    <source>
        <strain evidence="8">CBS 568.67</strain>
    </source>
</reference>